<evidence type="ECO:0000313" key="2">
    <source>
        <dbReference type="EMBL" id="GBL93780.1"/>
    </source>
</evidence>
<dbReference type="SUPFAM" id="SSF54695">
    <property type="entry name" value="POZ domain"/>
    <property type="match status" value="1"/>
</dbReference>
<dbReference type="Pfam" id="PF00651">
    <property type="entry name" value="BTB"/>
    <property type="match status" value="1"/>
</dbReference>
<proteinExistence type="predicted"/>
<accession>A0A4Y2BNK1</accession>
<dbReference type="PANTHER" id="PTHR45774:SF3">
    <property type="entry name" value="BTB (POZ) DOMAIN-CONTAINING 2B-RELATED"/>
    <property type="match status" value="1"/>
</dbReference>
<dbReference type="InterPro" id="IPR000210">
    <property type="entry name" value="BTB/POZ_dom"/>
</dbReference>
<dbReference type="InterPro" id="IPR011333">
    <property type="entry name" value="SKP1/BTB/POZ_sf"/>
</dbReference>
<organism evidence="2 3">
    <name type="scientific">Araneus ventricosus</name>
    <name type="common">Orbweaver spider</name>
    <name type="synonym">Epeira ventricosa</name>
    <dbReference type="NCBI Taxonomy" id="182803"/>
    <lineage>
        <taxon>Eukaryota</taxon>
        <taxon>Metazoa</taxon>
        <taxon>Ecdysozoa</taxon>
        <taxon>Arthropoda</taxon>
        <taxon>Chelicerata</taxon>
        <taxon>Arachnida</taxon>
        <taxon>Araneae</taxon>
        <taxon>Araneomorphae</taxon>
        <taxon>Entelegynae</taxon>
        <taxon>Araneoidea</taxon>
        <taxon>Araneidae</taxon>
        <taxon>Araneus</taxon>
    </lineage>
</organism>
<feature type="domain" description="BTB" evidence="1">
    <location>
        <begin position="28"/>
        <end position="96"/>
    </location>
</feature>
<comment type="caution">
    <text evidence="2">The sequence shown here is derived from an EMBL/GenBank/DDBJ whole genome shotgun (WGS) entry which is preliminary data.</text>
</comment>
<dbReference type="PROSITE" id="PS50097">
    <property type="entry name" value="BTB"/>
    <property type="match status" value="1"/>
</dbReference>
<dbReference type="OrthoDB" id="7492888at2759"/>
<dbReference type="Proteomes" id="UP000499080">
    <property type="component" value="Unassembled WGS sequence"/>
</dbReference>
<dbReference type="Gene3D" id="3.30.710.10">
    <property type="entry name" value="Potassium Channel Kv1.1, Chain A"/>
    <property type="match status" value="1"/>
</dbReference>
<dbReference type="EMBL" id="BGPR01000096">
    <property type="protein sequence ID" value="GBL93780.1"/>
    <property type="molecule type" value="Genomic_DNA"/>
</dbReference>
<evidence type="ECO:0000259" key="1">
    <source>
        <dbReference type="PROSITE" id="PS50097"/>
    </source>
</evidence>
<protein>
    <recommendedName>
        <fullName evidence="1">BTB domain-containing protein</fullName>
    </recommendedName>
</protein>
<dbReference type="CDD" id="cd18186">
    <property type="entry name" value="BTB_POZ_ZBTB_KLHL-like"/>
    <property type="match status" value="1"/>
</dbReference>
<gene>
    <name evidence="2" type="ORF">AVEN_166810_1</name>
</gene>
<dbReference type="SMART" id="SM00225">
    <property type="entry name" value="BTB"/>
    <property type="match status" value="1"/>
</dbReference>
<name>A0A4Y2BNK1_ARAVE</name>
<keyword evidence="3" id="KW-1185">Reference proteome</keyword>
<dbReference type="AlphaFoldDB" id="A0A4Y2BNK1"/>
<dbReference type="PANTHER" id="PTHR45774">
    <property type="entry name" value="BTB/POZ DOMAIN-CONTAINING"/>
    <property type="match status" value="1"/>
</dbReference>
<sequence>MADNWIHKVRSNTLQKRLFADLEMGIFTDITFRVGPVGNQRTFKAHRLVLASENSEFEKMLHESGETGKIKIPDVHPKGFENLIRYCYGESFIFKDLASIRETYIAAEKFKAKKLQLTTENNLIDLLKSESLIKILNVCIELNMPRAKERCLGVISSRLEKVLMTEELISAPLDVIETILCLCPDRELHLKMSALCTILAWAKRRQCPDVVTRHLLSMMQYERIPPHVIISFFKRKGEQLTESQFRVLPEGLSSKVCSPIKNLFLEITNAVGNTVFSLADTKVESSEVEQETSLEEEKVVTDGVQASGLKDKKEIVVDREETSKLGGEKISDTNYDSDDDSVIDENVIKDFIEDASNLIERSVADSSRETVSTIINATEKLTKHAAEKMQKAVDDMVDSFNSLVTCKSNTSLKTEVKST</sequence>
<evidence type="ECO:0000313" key="3">
    <source>
        <dbReference type="Proteomes" id="UP000499080"/>
    </source>
</evidence>
<reference evidence="2 3" key="1">
    <citation type="journal article" date="2019" name="Sci. Rep.">
        <title>Orb-weaving spider Araneus ventricosus genome elucidates the spidroin gene catalogue.</title>
        <authorList>
            <person name="Kono N."/>
            <person name="Nakamura H."/>
            <person name="Ohtoshi R."/>
            <person name="Moran D.A.P."/>
            <person name="Shinohara A."/>
            <person name="Yoshida Y."/>
            <person name="Fujiwara M."/>
            <person name="Mori M."/>
            <person name="Tomita M."/>
            <person name="Arakawa K."/>
        </authorList>
    </citation>
    <scope>NUCLEOTIDE SEQUENCE [LARGE SCALE GENOMIC DNA]</scope>
</reference>